<dbReference type="Proteomes" id="UP000093592">
    <property type="component" value="Unassembled WGS sequence"/>
</dbReference>
<protein>
    <recommendedName>
        <fullName evidence="2">HTH merR-type domain-containing protein</fullName>
    </recommendedName>
</protein>
<organism evidence="3 4">
    <name type="scientific">Mycobacterium kyorinense</name>
    <dbReference type="NCBI Taxonomy" id="487514"/>
    <lineage>
        <taxon>Bacteria</taxon>
        <taxon>Bacillati</taxon>
        <taxon>Actinomycetota</taxon>
        <taxon>Actinomycetes</taxon>
        <taxon>Mycobacteriales</taxon>
        <taxon>Mycobacteriaceae</taxon>
        <taxon>Mycobacterium</taxon>
    </lineage>
</organism>
<dbReference type="OrthoDB" id="5242095at2"/>
<dbReference type="InterPro" id="IPR000551">
    <property type="entry name" value="MerR-type_HTH_dom"/>
</dbReference>
<dbReference type="Pfam" id="PF13411">
    <property type="entry name" value="MerR_1"/>
    <property type="match status" value="1"/>
</dbReference>
<reference evidence="4" key="1">
    <citation type="submission" date="2016-06" db="EMBL/GenBank/DDBJ databases">
        <authorList>
            <person name="Sutton G."/>
            <person name="Brinkac L."/>
            <person name="Sanka R."/>
            <person name="Adams M."/>
            <person name="Lau E."/>
            <person name="Sam S."/>
            <person name="Sreng N."/>
            <person name="Him V."/>
            <person name="Kerleguer A."/>
            <person name="Cheng S."/>
        </authorList>
    </citation>
    <scope>NUCLEOTIDE SEQUENCE [LARGE SCALE GENOMIC DNA]</scope>
    <source>
        <strain evidence="4">E861</strain>
    </source>
</reference>
<dbReference type="EMBL" id="LZKJ01000056">
    <property type="protein sequence ID" value="OBI49933.1"/>
    <property type="molecule type" value="Genomic_DNA"/>
</dbReference>
<proteinExistence type="predicted"/>
<dbReference type="GO" id="GO:0003677">
    <property type="term" value="F:DNA binding"/>
    <property type="evidence" value="ECO:0007669"/>
    <property type="project" value="UniProtKB-KW"/>
</dbReference>
<dbReference type="InterPro" id="IPR047057">
    <property type="entry name" value="MerR_fam"/>
</dbReference>
<gene>
    <name evidence="3" type="ORF">A5707_15760</name>
</gene>
<name>A0A1A2ZJS2_9MYCO</name>
<dbReference type="PRINTS" id="PR00040">
    <property type="entry name" value="HTHMERR"/>
</dbReference>
<comment type="caution">
    <text evidence="3">The sequence shown here is derived from an EMBL/GenBank/DDBJ whole genome shotgun (WGS) entry which is preliminary data.</text>
</comment>
<evidence type="ECO:0000313" key="3">
    <source>
        <dbReference type="EMBL" id="OBI49933.1"/>
    </source>
</evidence>
<keyword evidence="1" id="KW-0238">DNA-binding</keyword>
<dbReference type="SUPFAM" id="SSF46955">
    <property type="entry name" value="Putative DNA-binding domain"/>
    <property type="match status" value="1"/>
</dbReference>
<dbReference type="PROSITE" id="PS50937">
    <property type="entry name" value="HTH_MERR_2"/>
    <property type="match status" value="1"/>
</dbReference>
<evidence type="ECO:0000313" key="4">
    <source>
        <dbReference type="Proteomes" id="UP000093592"/>
    </source>
</evidence>
<dbReference type="Gene3D" id="1.10.1660.10">
    <property type="match status" value="1"/>
</dbReference>
<evidence type="ECO:0000259" key="2">
    <source>
        <dbReference type="PROSITE" id="PS50937"/>
    </source>
</evidence>
<accession>A0A1A2ZJS2</accession>
<dbReference type="SMART" id="SM00422">
    <property type="entry name" value="HTH_MERR"/>
    <property type="match status" value="1"/>
</dbReference>
<dbReference type="AlphaFoldDB" id="A0A1A2ZJS2"/>
<dbReference type="GO" id="GO:0003700">
    <property type="term" value="F:DNA-binding transcription factor activity"/>
    <property type="evidence" value="ECO:0007669"/>
    <property type="project" value="InterPro"/>
</dbReference>
<dbReference type="RefSeq" id="WP_065013495.1">
    <property type="nucleotide sequence ID" value="NZ_LZKJ01000056.1"/>
</dbReference>
<evidence type="ECO:0000256" key="1">
    <source>
        <dbReference type="ARBA" id="ARBA00023125"/>
    </source>
</evidence>
<dbReference type="InterPro" id="IPR009061">
    <property type="entry name" value="DNA-bd_dom_put_sf"/>
</dbReference>
<sequence>MRLAELSSRSGVAASTIKYYLRLGLLQRGEHQSSTWATYTDSHVRRLALIRALVEVAGLPLEAVQRVLAVVDDESVPLHRALGTAQWLLSPSPGEDPSVGSTERVDALLARHGWDLAPDSPHRPVLAGALDRLDALAFPASDARLDRYAEALGGLAASEVEAVTAEAERATAIEHLVIGTLLYEPILATMRRMAQEAQSARRSGHE</sequence>
<feature type="domain" description="HTH merR-type" evidence="2">
    <location>
        <begin position="1"/>
        <end position="70"/>
    </location>
</feature>
<dbReference type="PANTHER" id="PTHR30204:SF98">
    <property type="entry name" value="HTH-TYPE TRANSCRIPTIONAL REGULATOR ADHR"/>
    <property type="match status" value="1"/>
</dbReference>
<dbReference type="PANTHER" id="PTHR30204">
    <property type="entry name" value="REDOX-CYCLING DRUG-SENSING TRANSCRIPTIONAL ACTIVATOR SOXR"/>
    <property type="match status" value="1"/>
</dbReference>